<feature type="region of interest" description="Disordered" evidence="1">
    <location>
        <begin position="1"/>
        <end position="71"/>
    </location>
</feature>
<evidence type="ECO:0000313" key="3">
    <source>
        <dbReference type="WBParaSite" id="Minc3s01576g24840"/>
    </source>
</evidence>
<dbReference type="Proteomes" id="UP000887563">
    <property type="component" value="Unplaced"/>
</dbReference>
<protein>
    <submittedName>
        <fullName evidence="3">Candidate secreted effector</fullName>
    </submittedName>
</protein>
<evidence type="ECO:0000256" key="1">
    <source>
        <dbReference type="SAM" id="MobiDB-lite"/>
    </source>
</evidence>
<accession>A0A914MBE4</accession>
<proteinExistence type="predicted"/>
<name>A0A914MBE4_MELIC</name>
<dbReference type="AlphaFoldDB" id="A0A914MBE4"/>
<organism evidence="2 3">
    <name type="scientific">Meloidogyne incognita</name>
    <name type="common">Southern root-knot nematode worm</name>
    <name type="synonym">Oxyuris incognita</name>
    <dbReference type="NCBI Taxonomy" id="6306"/>
    <lineage>
        <taxon>Eukaryota</taxon>
        <taxon>Metazoa</taxon>
        <taxon>Ecdysozoa</taxon>
        <taxon>Nematoda</taxon>
        <taxon>Chromadorea</taxon>
        <taxon>Rhabditida</taxon>
        <taxon>Tylenchina</taxon>
        <taxon>Tylenchomorpha</taxon>
        <taxon>Tylenchoidea</taxon>
        <taxon>Meloidogynidae</taxon>
        <taxon>Meloidogyninae</taxon>
        <taxon>Meloidogyne</taxon>
        <taxon>Meloidogyne incognita group</taxon>
    </lineage>
</organism>
<feature type="compositionally biased region" description="Low complexity" evidence="1">
    <location>
        <begin position="16"/>
        <end position="34"/>
    </location>
</feature>
<evidence type="ECO:0000313" key="2">
    <source>
        <dbReference type="Proteomes" id="UP000887563"/>
    </source>
</evidence>
<dbReference type="WBParaSite" id="Minc3s01576g24840">
    <property type="protein sequence ID" value="Minc3s01576g24840"/>
    <property type="gene ID" value="Minc3s01576g24840"/>
</dbReference>
<sequence length="71" mass="7872">MDTTHLKSTENDDNNDNNSISSLNEESSSSSISNKAKDDNKLLNKTDKTSGKNVEMVKYGNEGNLTEDKFE</sequence>
<reference evidence="3" key="1">
    <citation type="submission" date="2022-11" db="UniProtKB">
        <authorList>
            <consortium name="WormBaseParasite"/>
        </authorList>
    </citation>
    <scope>IDENTIFICATION</scope>
</reference>
<keyword evidence="2" id="KW-1185">Reference proteome</keyword>
<feature type="compositionally biased region" description="Basic and acidic residues" evidence="1">
    <location>
        <begin position="35"/>
        <end position="50"/>
    </location>
</feature>
<feature type="compositionally biased region" description="Basic and acidic residues" evidence="1">
    <location>
        <begin position="1"/>
        <end position="10"/>
    </location>
</feature>